<keyword evidence="3" id="KW-0808">Transferase</keyword>
<evidence type="ECO:0000256" key="2">
    <source>
        <dbReference type="ARBA" id="ARBA00022527"/>
    </source>
</evidence>
<evidence type="ECO:0000256" key="3">
    <source>
        <dbReference type="ARBA" id="ARBA00022679"/>
    </source>
</evidence>
<dbReference type="FunFam" id="1.10.510.10:FF:000021">
    <property type="entry name" value="Serine/threonine protein kinase"/>
    <property type="match status" value="1"/>
</dbReference>
<keyword evidence="8" id="KW-1133">Transmembrane helix</keyword>
<gene>
    <name evidence="10" type="ORF">HMPREF0044_0061</name>
</gene>
<evidence type="ECO:0000256" key="8">
    <source>
        <dbReference type="SAM" id="Phobius"/>
    </source>
</evidence>
<evidence type="ECO:0000256" key="6">
    <source>
        <dbReference type="ARBA" id="ARBA00022840"/>
    </source>
</evidence>
<dbReference type="EMBL" id="ACFG01000004">
    <property type="protein sequence ID" value="EEH64324.1"/>
    <property type="molecule type" value="Genomic_DNA"/>
</dbReference>
<protein>
    <recommendedName>
        <fullName evidence="1">non-specific serine/threonine protein kinase</fullName>
        <ecNumber evidence="1">2.7.11.1</ecNumber>
    </recommendedName>
</protein>
<dbReference type="Gene3D" id="3.30.200.20">
    <property type="entry name" value="Phosphorylase Kinase, domain 1"/>
    <property type="match status" value="1"/>
</dbReference>
<dbReference type="EC" id="2.7.11.1" evidence="1"/>
<evidence type="ECO:0000313" key="11">
    <source>
        <dbReference type="Proteomes" id="UP000010301"/>
    </source>
</evidence>
<proteinExistence type="predicted"/>
<reference evidence="10 11" key="1">
    <citation type="submission" date="2009-01" db="EMBL/GenBank/DDBJ databases">
        <authorList>
            <person name="Qin X."/>
            <person name="Bachman B."/>
            <person name="Battles P."/>
            <person name="Bell A."/>
            <person name="Bess C."/>
            <person name="Bickham C."/>
            <person name="Chaboub L."/>
            <person name="Chen D."/>
            <person name="Coyle M."/>
            <person name="Deiros D.R."/>
            <person name="Dinh H."/>
            <person name="Forbes L."/>
            <person name="Fowler G."/>
            <person name="Francisco L."/>
            <person name="Fu Q."/>
            <person name="Gubbala S."/>
            <person name="Hale W."/>
            <person name="Han Y."/>
            <person name="Hemphill L."/>
            <person name="Highlander S.K."/>
            <person name="Hirani K."/>
            <person name="Hogues M."/>
            <person name="Jackson L."/>
            <person name="Jakkamsetti A."/>
            <person name="Javaid M."/>
            <person name="Jiang H."/>
            <person name="Korchina V."/>
            <person name="Kovar C."/>
            <person name="Lara F."/>
            <person name="Lee S."/>
            <person name="Mata R."/>
            <person name="Mathew T."/>
            <person name="Moen C."/>
            <person name="Morales K."/>
            <person name="Munidasa M."/>
            <person name="Nazareth L."/>
            <person name="Ngo R."/>
            <person name="Nguyen L."/>
            <person name="Okwuonu G."/>
            <person name="Ongeri F."/>
            <person name="Patil S."/>
            <person name="Petrosino J."/>
            <person name="Pham C."/>
            <person name="Pham P."/>
            <person name="Pu L.-L."/>
            <person name="Puazo M."/>
            <person name="Raj R."/>
            <person name="Reid J."/>
            <person name="Rouhana J."/>
            <person name="Saada N."/>
            <person name="Shang Y."/>
            <person name="Simmons D."/>
            <person name="Thornton R."/>
            <person name="Warren J."/>
            <person name="Weissenberger G."/>
            <person name="Zhang J."/>
            <person name="Zhang L."/>
            <person name="Zhou C."/>
            <person name="Zhu D."/>
            <person name="Muzny D."/>
            <person name="Worley K."/>
            <person name="Gibbs R."/>
        </authorList>
    </citation>
    <scope>NUCLEOTIDE SEQUENCE [LARGE SCALE GENOMIC DNA]</scope>
    <source>
        <strain evidence="10 11">DSM 15436</strain>
    </source>
</reference>
<dbReference type="RefSeq" id="WP_006547058.1">
    <property type="nucleotide sequence ID" value="NZ_DS999545.1"/>
</dbReference>
<organism evidence="10 11">
    <name type="scientific">Gleimia coleocanis DSM 15436</name>
    <dbReference type="NCBI Taxonomy" id="525245"/>
    <lineage>
        <taxon>Bacteria</taxon>
        <taxon>Bacillati</taxon>
        <taxon>Actinomycetota</taxon>
        <taxon>Actinomycetes</taxon>
        <taxon>Actinomycetales</taxon>
        <taxon>Actinomycetaceae</taxon>
        <taxon>Gleimia</taxon>
    </lineage>
</organism>
<dbReference type="PROSITE" id="PS00108">
    <property type="entry name" value="PROTEIN_KINASE_ST"/>
    <property type="match status" value="1"/>
</dbReference>
<comment type="caution">
    <text evidence="10">The sequence shown here is derived from an EMBL/GenBank/DDBJ whole genome shotgun (WGS) entry which is preliminary data.</text>
</comment>
<dbReference type="GO" id="GO:0005524">
    <property type="term" value="F:ATP binding"/>
    <property type="evidence" value="ECO:0007669"/>
    <property type="project" value="UniProtKB-KW"/>
</dbReference>
<name>C0VY21_9ACTO</name>
<dbReference type="InterPro" id="IPR008271">
    <property type="entry name" value="Ser/Thr_kinase_AS"/>
</dbReference>
<evidence type="ECO:0000313" key="10">
    <source>
        <dbReference type="EMBL" id="EEH64324.1"/>
    </source>
</evidence>
<evidence type="ECO:0000256" key="4">
    <source>
        <dbReference type="ARBA" id="ARBA00022741"/>
    </source>
</evidence>
<evidence type="ECO:0000256" key="1">
    <source>
        <dbReference type="ARBA" id="ARBA00012513"/>
    </source>
</evidence>
<dbReference type="Gene3D" id="1.10.510.10">
    <property type="entry name" value="Transferase(Phosphotransferase) domain 1"/>
    <property type="match status" value="1"/>
</dbReference>
<dbReference type="eggNOG" id="COG0515">
    <property type="taxonomic scope" value="Bacteria"/>
</dbReference>
<keyword evidence="2" id="KW-0723">Serine/threonine-protein kinase</keyword>
<feature type="region of interest" description="Disordered" evidence="7">
    <location>
        <begin position="282"/>
        <end position="341"/>
    </location>
</feature>
<dbReference type="AlphaFoldDB" id="C0VY21"/>
<dbReference type="GO" id="GO:0004674">
    <property type="term" value="F:protein serine/threonine kinase activity"/>
    <property type="evidence" value="ECO:0007669"/>
    <property type="project" value="UniProtKB-KW"/>
</dbReference>
<dbReference type="CDD" id="cd14014">
    <property type="entry name" value="STKc_PknB_like"/>
    <property type="match status" value="1"/>
</dbReference>
<accession>C0VY21</accession>
<dbReference type="InterPro" id="IPR011009">
    <property type="entry name" value="Kinase-like_dom_sf"/>
</dbReference>
<dbReference type="InterPro" id="IPR000719">
    <property type="entry name" value="Prot_kinase_dom"/>
</dbReference>
<dbReference type="SUPFAM" id="SSF56112">
    <property type="entry name" value="Protein kinase-like (PK-like)"/>
    <property type="match status" value="1"/>
</dbReference>
<keyword evidence="6" id="KW-0067">ATP-binding</keyword>
<keyword evidence="5 10" id="KW-0418">Kinase</keyword>
<feature type="transmembrane region" description="Helical" evidence="8">
    <location>
        <begin position="382"/>
        <end position="404"/>
    </location>
</feature>
<keyword evidence="4" id="KW-0547">Nucleotide-binding</keyword>
<keyword evidence="11" id="KW-1185">Reference proteome</keyword>
<keyword evidence="8" id="KW-0812">Transmembrane</keyword>
<evidence type="ECO:0000259" key="9">
    <source>
        <dbReference type="PROSITE" id="PS50011"/>
    </source>
</evidence>
<dbReference type="PANTHER" id="PTHR43289:SF6">
    <property type="entry name" value="SERINE_THREONINE-PROTEIN KINASE NEKL-3"/>
    <property type="match status" value="1"/>
</dbReference>
<keyword evidence="8" id="KW-0472">Membrane</keyword>
<sequence length="445" mass="48662">MTTNHAGKVIGGRYTLIGQLATGGMGEVWSARDQVTARKVAVKVLKSELAGQEAFLTRLRIEAQNAMQINHPNLAAVLDHGELNGVGWIVMELVTGRPFNEYLTGGHRIPVSELIPVLIQTAQALQAAKLKDVVHRDIKPSNILITSEGVVKLTDFGISTTPNQVALTDVGMVMGTAQYLSPEQAMGESATHLSDLYSLGVIAYEALAGRRPFTGKTQVDIAFAHVNEPVPDLPADIPTQLRRIVLKMLRKNPKDRPADCGVVIKDLTKLAKSLGVSVAPRPLTLPSEGAERQRTGRLATRRGQEVPGRRRKLPTRPGTSVGTSTNNTPETRAMRTRRTHSARQNPELRYLFSPYGPIYGKRAKTRSEGPWRHSAVEPSMSVWEMLGLTFAVFLICFTLLFAYAKFQSLAAGSFQPIFEAFGLLDPASQNLSVSLDNTPSEVQKW</sequence>
<evidence type="ECO:0000256" key="5">
    <source>
        <dbReference type="ARBA" id="ARBA00022777"/>
    </source>
</evidence>
<dbReference type="Pfam" id="PF00069">
    <property type="entry name" value="Pkinase"/>
    <property type="match status" value="1"/>
</dbReference>
<evidence type="ECO:0000256" key="7">
    <source>
        <dbReference type="SAM" id="MobiDB-lite"/>
    </source>
</evidence>
<feature type="domain" description="Protein kinase" evidence="9">
    <location>
        <begin position="14"/>
        <end position="268"/>
    </location>
</feature>
<dbReference type="HOGENOM" id="CLU_000288_63_44_11"/>
<dbReference type="PROSITE" id="PS50011">
    <property type="entry name" value="PROTEIN_KINASE_DOM"/>
    <property type="match status" value="1"/>
</dbReference>
<dbReference type="Proteomes" id="UP000010301">
    <property type="component" value="Unassembled WGS sequence"/>
</dbReference>
<dbReference type="PANTHER" id="PTHR43289">
    <property type="entry name" value="MITOGEN-ACTIVATED PROTEIN KINASE KINASE KINASE 20-RELATED"/>
    <property type="match status" value="1"/>
</dbReference>
<dbReference type="STRING" id="525245.HMPREF0044_0061"/>
<feature type="compositionally biased region" description="Polar residues" evidence="7">
    <location>
        <begin position="317"/>
        <end position="330"/>
    </location>
</feature>
<dbReference type="SMART" id="SM00220">
    <property type="entry name" value="S_TKc"/>
    <property type="match status" value="1"/>
</dbReference>